<evidence type="ECO:0000259" key="15">
    <source>
        <dbReference type="Pfam" id="PF08033"/>
    </source>
</evidence>
<dbReference type="EMBL" id="JBEDUW010000007">
    <property type="protein sequence ID" value="KAK9911341.1"/>
    <property type="molecule type" value="Genomic_DNA"/>
</dbReference>
<dbReference type="PANTHER" id="PTHR11141">
    <property type="entry name" value="PROTEIN TRANSPORT PROTEIN SEC23"/>
    <property type="match status" value="1"/>
</dbReference>
<dbReference type="InterPro" id="IPR012990">
    <property type="entry name" value="Beta-sandwich_Sec23_24"/>
</dbReference>
<evidence type="ECO:0000313" key="16">
    <source>
        <dbReference type="EMBL" id="KAK9911341.1"/>
    </source>
</evidence>
<dbReference type="InterPro" id="IPR006896">
    <property type="entry name" value="Sec23/24_trunk_dom"/>
</dbReference>
<gene>
    <name evidence="16" type="ORF">M0R45_035258</name>
</gene>
<dbReference type="InterPro" id="IPR036465">
    <property type="entry name" value="vWFA_dom_sf"/>
</dbReference>
<evidence type="ECO:0000259" key="13">
    <source>
        <dbReference type="Pfam" id="PF04811"/>
    </source>
</evidence>
<evidence type="ECO:0000256" key="3">
    <source>
        <dbReference type="ARBA" id="ARBA00022824"/>
    </source>
</evidence>
<evidence type="ECO:0000259" key="11">
    <source>
        <dbReference type="Pfam" id="PF00626"/>
    </source>
</evidence>
<dbReference type="Gene3D" id="2.60.40.1670">
    <property type="entry name" value="beta-sandwich domain of Sec23/24"/>
    <property type="match status" value="1"/>
</dbReference>
<keyword evidence="6 10" id="KW-0653">Protein transport</keyword>
<keyword evidence="7 10" id="KW-0472">Membrane</keyword>
<evidence type="ECO:0000256" key="4">
    <source>
        <dbReference type="ARBA" id="ARBA00022833"/>
    </source>
</evidence>
<feature type="domain" description="Gelsolin-like" evidence="11">
    <location>
        <begin position="633"/>
        <end position="719"/>
    </location>
</feature>
<dbReference type="CDD" id="cd11287">
    <property type="entry name" value="Sec23_C"/>
    <property type="match status" value="1"/>
</dbReference>
<proteinExistence type="inferred from homology"/>
<keyword evidence="8 10" id="KW-0968">Cytoplasmic vesicle</keyword>
<dbReference type="GO" id="GO:0070971">
    <property type="term" value="C:endoplasmic reticulum exit site"/>
    <property type="evidence" value="ECO:0007669"/>
    <property type="project" value="TreeGrafter"/>
</dbReference>
<dbReference type="InterPro" id="IPR007123">
    <property type="entry name" value="Gelsolin-like_dom"/>
</dbReference>
<comment type="similarity">
    <text evidence="10">Belongs to the SEC23/SEC24 family. SEC23 subfamily.</text>
</comment>
<dbReference type="InterPro" id="IPR037550">
    <property type="entry name" value="Sec23_C"/>
</dbReference>
<dbReference type="Gene3D" id="3.40.50.410">
    <property type="entry name" value="von Willebrand factor, type A domain"/>
    <property type="match status" value="1"/>
</dbReference>
<evidence type="ECO:0000256" key="7">
    <source>
        <dbReference type="ARBA" id="ARBA00023136"/>
    </source>
</evidence>
<evidence type="ECO:0000256" key="1">
    <source>
        <dbReference type="ARBA" id="ARBA00022448"/>
    </source>
</evidence>
<dbReference type="Pfam" id="PF08033">
    <property type="entry name" value="Sec23_BS"/>
    <property type="match status" value="1"/>
</dbReference>
<feature type="domain" description="Sec23/Sec24 beta-sandwich" evidence="15">
    <location>
        <begin position="400"/>
        <end position="504"/>
    </location>
</feature>
<evidence type="ECO:0000313" key="17">
    <source>
        <dbReference type="Proteomes" id="UP001457282"/>
    </source>
</evidence>
<name>A0AAW1VTN4_RUBAR</name>
<organism evidence="16 17">
    <name type="scientific">Rubus argutus</name>
    <name type="common">Southern blackberry</name>
    <dbReference type="NCBI Taxonomy" id="59490"/>
    <lineage>
        <taxon>Eukaryota</taxon>
        <taxon>Viridiplantae</taxon>
        <taxon>Streptophyta</taxon>
        <taxon>Embryophyta</taxon>
        <taxon>Tracheophyta</taxon>
        <taxon>Spermatophyta</taxon>
        <taxon>Magnoliopsida</taxon>
        <taxon>eudicotyledons</taxon>
        <taxon>Gunneridae</taxon>
        <taxon>Pentapetalae</taxon>
        <taxon>rosids</taxon>
        <taxon>fabids</taxon>
        <taxon>Rosales</taxon>
        <taxon>Rosaceae</taxon>
        <taxon>Rosoideae</taxon>
        <taxon>Rosoideae incertae sedis</taxon>
        <taxon>Rubus</taxon>
    </lineage>
</organism>
<dbReference type="FunFam" id="3.40.20.10:FF:000014">
    <property type="entry name" value="Protein transport protein SEC23"/>
    <property type="match status" value="1"/>
</dbReference>
<evidence type="ECO:0000256" key="10">
    <source>
        <dbReference type="RuleBase" id="RU365030"/>
    </source>
</evidence>
<keyword evidence="5 10" id="KW-0931">ER-Golgi transport</keyword>
<dbReference type="FunFam" id="2.30.30.380:FF:000001">
    <property type="entry name" value="Protein transport protein SEC23"/>
    <property type="match status" value="1"/>
</dbReference>
<evidence type="ECO:0000256" key="9">
    <source>
        <dbReference type="ARBA" id="ARBA00025471"/>
    </source>
</evidence>
<feature type="domain" description="Zinc finger Sec23/Sec24-type" evidence="12">
    <location>
        <begin position="54"/>
        <end position="92"/>
    </location>
</feature>
<accession>A0AAW1VTN4</accession>
<evidence type="ECO:0000256" key="5">
    <source>
        <dbReference type="ARBA" id="ARBA00022892"/>
    </source>
</evidence>
<dbReference type="PANTHER" id="PTHR11141:SF2">
    <property type="entry name" value="PROTEIN TRANSPORT PROTEIN SEC23 C"/>
    <property type="match status" value="1"/>
</dbReference>
<dbReference type="InterPro" id="IPR036175">
    <property type="entry name" value="Sec23/24_helical_dom_sf"/>
</dbReference>
<evidence type="ECO:0000256" key="8">
    <source>
        <dbReference type="ARBA" id="ARBA00023329"/>
    </source>
</evidence>
<protein>
    <recommendedName>
        <fullName evidence="10">Protein transport protein SEC23</fullName>
    </recommendedName>
</protein>
<dbReference type="Pfam" id="PF04815">
    <property type="entry name" value="Sec23_helical"/>
    <property type="match status" value="1"/>
</dbReference>
<dbReference type="Gene3D" id="2.30.30.380">
    <property type="entry name" value="Zn-finger domain of Sec23/24"/>
    <property type="match status" value="1"/>
</dbReference>
<dbReference type="FunFam" id="3.40.50.410:FF:000008">
    <property type="entry name" value="Protein transport protein SEC23"/>
    <property type="match status" value="1"/>
</dbReference>
<dbReference type="Pfam" id="PF04811">
    <property type="entry name" value="Sec23_trunk"/>
    <property type="match status" value="1"/>
</dbReference>
<dbReference type="InterPro" id="IPR029006">
    <property type="entry name" value="ADF-H/Gelsolin-like_dom_sf"/>
</dbReference>
<sequence>MSEFVDLESQDGVRMPWNVIPGTKQESTNCVVPVSAVYTPIKPFPNMPVLPYSPLRCRTCRSVLNPFSTVDYAAKIWICPFCFTRNHFPPHYASISDENLPAELFPQYTTIEYDSSLEKPTSPPVFIFVVDTCMIEEELSFLKSALSQALGLLPDHSLVGLITFGSFVHVHELGFSTIPKTYVFKGSKEVNKDQLLEQMSFFLKKAKPTSGVIAGPRDGLSSESISRFLLPASDCEFALNSVLEELQRDPWQVPADQRATRCTSTALSVAASLLGACVPGSGARIMAFIGGPSTEGHGAIVSKSLSEPIRSHKDLDKDSASHFHKAVKFYEGLSKQLVHQGHVLDLFACALDQVGIAELKIAVERTGGLVVLAESFGHSVFKDSLIRVFQSGDHELGLSSNGIFEINCSKDVKVQGIIGPCASLEKKGPLCSDTVVGQGSTSAWKMCGLDKATSLCLIFEIVKKEIPDATVQPTSNQFYFQFLTYYQHYSGQMRLRVTTLSRRWIAGPGSIQDLISGFDQEAAAVVMARLVSFKMETEAEFDPIRWLDKSLIHMCSRFGDYQKDSPSSFSLSPRFSIFPQFMFHLRRSQFVQVFNNSPDETAYFRMILNRENVTNSVVMIQPSLISYSFHSGPVPGLLDVASIAADTILLLDAYFTVVIFHGSTIAQWRKAGYQDLPEHQAFAQLLQAPRDDSDTIIKERFPVPRLVICDQHGSQARFLLAKLNPSATYNNEGPHPGGDVIFTDDVSFEVFLDHLQRLAVQ</sequence>
<dbReference type="SUPFAM" id="SSF81811">
    <property type="entry name" value="Helical domain of Sec23/24"/>
    <property type="match status" value="1"/>
</dbReference>
<evidence type="ECO:0000259" key="14">
    <source>
        <dbReference type="Pfam" id="PF04815"/>
    </source>
</evidence>
<comment type="function">
    <text evidence="9 10">Component of the coat protein complex II (COPII) which promotes the formation of transport vesicles from the endoplasmic reticulum (ER). The coat has two main functions, the physical deformation of the endoplasmic reticulum membrane into vesicles and the selection of cargo molecules.</text>
</comment>
<dbReference type="GO" id="GO:0008270">
    <property type="term" value="F:zinc ion binding"/>
    <property type="evidence" value="ECO:0007669"/>
    <property type="project" value="InterPro"/>
</dbReference>
<dbReference type="InterPro" id="IPR036174">
    <property type="entry name" value="Znf_Sec23_Sec24_sf"/>
</dbReference>
<comment type="subcellular location">
    <subcellularLocation>
        <location evidence="10">Cytoplasmic vesicle</location>
        <location evidence="10">COPII-coated vesicle membrane</location>
        <topology evidence="10">Peripheral membrane protein</topology>
        <orientation evidence="10">Cytoplasmic side</orientation>
    </subcellularLocation>
    <subcellularLocation>
        <location evidence="10">Endoplasmic reticulum membrane</location>
        <topology evidence="10">Peripheral membrane protein</topology>
        <orientation evidence="10">Cytoplasmic side</orientation>
    </subcellularLocation>
</comment>
<dbReference type="InterPro" id="IPR036180">
    <property type="entry name" value="Gelsolin-like_dom_sf"/>
</dbReference>
<keyword evidence="17" id="KW-1185">Reference proteome</keyword>
<keyword evidence="4 10" id="KW-0862">Zinc</keyword>
<dbReference type="FunFam" id="2.60.40.1670:FF:000006">
    <property type="entry name" value="Protein transport protein SEC23"/>
    <property type="match status" value="1"/>
</dbReference>
<dbReference type="Pfam" id="PF04810">
    <property type="entry name" value="zf-Sec23_Sec24"/>
    <property type="match status" value="1"/>
</dbReference>
<dbReference type="GO" id="GO:0030127">
    <property type="term" value="C:COPII vesicle coat"/>
    <property type="evidence" value="ECO:0007669"/>
    <property type="project" value="InterPro"/>
</dbReference>
<feature type="domain" description="Sec23/Sec24 trunk" evidence="13">
    <location>
        <begin position="122"/>
        <end position="389"/>
    </location>
</feature>
<keyword evidence="3 10" id="KW-0256">Endoplasmic reticulum</keyword>
<reference evidence="16 17" key="1">
    <citation type="journal article" date="2023" name="G3 (Bethesda)">
        <title>A chromosome-length genome assembly and annotation of blackberry (Rubus argutus, cv. 'Hillquist').</title>
        <authorList>
            <person name="Bruna T."/>
            <person name="Aryal R."/>
            <person name="Dudchenko O."/>
            <person name="Sargent D.J."/>
            <person name="Mead D."/>
            <person name="Buti M."/>
            <person name="Cavallini A."/>
            <person name="Hytonen T."/>
            <person name="Andres J."/>
            <person name="Pham M."/>
            <person name="Weisz D."/>
            <person name="Mascagni F."/>
            <person name="Usai G."/>
            <person name="Natali L."/>
            <person name="Bassil N."/>
            <person name="Fernandez G.E."/>
            <person name="Lomsadze A."/>
            <person name="Armour M."/>
            <person name="Olukolu B."/>
            <person name="Poorten T."/>
            <person name="Britton C."/>
            <person name="Davik J."/>
            <person name="Ashrafi H."/>
            <person name="Aiden E.L."/>
            <person name="Borodovsky M."/>
            <person name="Worthington M."/>
        </authorList>
    </citation>
    <scope>NUCLEOTIDE SEQUENCE [LARGE SCALE GENOMIC DNA]</scope>
    <source>
        <strain evidence="16">PI 553951</strain>
    </source>
</reference>
<evidence type="ECO:0000259" key="12">
    <source>
        <dbReference type="Pfam" id="PF04810"/>
    </source>
</evidence>
<keyword evidence="2 10" id="KW-0479">Metal-binding</keyword>
<dbReference type="AlphaFoldDB" id="A0AAW1VTN4"/>
<dbReference type="Pfam" id="PF00626">
    <property type="entry name" value="Gelsolin"/>
    <property type="match status" value="1"/>
</dbReference>
<dbReference type="Proteomes" id="UP001457282">
    <property type="component" value="Unassembled WGS sequence"/>
</dbReference>
<dbReference type="SUPFAM" id="SSF81995">
    <property type="entry name" value="beta-sandwich domain of Sec23/24"/>
    <property type="match status" value="1"/>
</dbReference>
<dbReference type="InterPro" id="IPR006900">
    <property type="entry name" value="Sec23/24_helical_dom"/>
</dbReference>
<evidence type="ECO:0000256" key="2">
    <source>
        <dbReference type="ARBA" id="ARBA00022723"/>
    </source>
</evidence>
<feature type="domain" description="Sec23/Sec24 helical" evidence="14">
    <location>
        <begin position="519"/>
        <end position="617"/>
    </location>
</feature>
<keyword evidence="1 10" id="KW-0813">Transport</keyword>
<keyword evidence="10" id="KW-0963">Cytoplasm</keyword>
<dbReference type="InterPro" id="IPR006895">
    <property type="entry name" value="Znf_Sec23_Sec24"/>
</dbReference>
<dbReference type="Gene3D" id="3.40.20.10">
    <property type="entry name" value="Severin"/>
    <property type="match status" value="1"/>
</dbReference>
<dbReference type="SUPFAM" id="SSF82919">
    <property type="entry name" value="Zn-finger domain of Sec23/24"/>
    <property type="match status" value="1"/>
</dbReference>
<dbReference type="SUPFAM" id="SSF82754">
    <property type="entry name" value="C-terminal, gelsolin-like domain of Sec23/24"/>
    <property type="match status" value="1"/>
</dbReference>
<dbReference type="FunFam" id="1.20.120.730:FF:000005">
    <property type="entry name" value="Protein transport protein SEC23"/>
    <property type="match status" value="1"/>
</dbReference>
<dbReference type="GO" id="GO:0090110">
    <property type="term" value="P:COPII-coated vesicle cargo loading"/>
    <property type="evidence" value="ECO:0007669"/>
    <property type="project" value="TreeGrafter"/>
</dbReference>
<dbReference type="InterPro" id="IPR037364">
    <property type="entry name" value="Sec23"/>
</dbReference>
<dbReference type="GO" id="GO:0005789">
    <property type="term" value="C:endoplasmic reticulum membrane"/>
    <property type="evidence" value="ECO:0007669"/>
    <property type="project" value="UniProtKB-SubCell"/>
</dbReference>
<comment type="caution">
    <text evidence="16">The sequence shown here is derived from an EMBL/GenBank/DDBJ whole genome shotgun (WGS) entry which is preliminary data.</text>
</comment>
<dbReference type="GO" id="GO:0006886">
    <property type="term" value="P:intracellular protein transport"/>
    <property type="evidence" value="ECO:0007669"/>
    <property type="project" value="InterPro"/>
</dbReference>
<dbReference type="GO" id="GO:0005096">
    <property type="term" value="F:GTPase activator activity"/>
    <property type="evidence" value="ECO:0007669"/>
    <property type="project" value="TreeGrafter"/>
</dbReference>
<dbReference type="SUPFAM" id="SSF53300">
    <property type="entry name" value="vWA-like"/>
    <property type="match status" value="1"/>
</dbReference>
<dbReference type="Gene3D" id="1.20.120.730">
    <property type="entry name" value="Sec23/Sec24 helical domain"/>
    <property type="match status" value="1"/>
</dbReference>
<evidence type="ECO:0000256" key="6">
    <source>
        <dbReference type="ARBA" id="ARBA00022927"/>
    </source>
</evidence>